<accession>A0ACD1G615</accession>
<dbReference type="Proteomes" id="UP000249057">
    <property type="component" value="Unassembled WGS sequence"/>
</dbReference>
<dbReference type="EMBL" id="KZ825352">
    <property type="protein sequence ID" value="RAH44617.1"/>
    <property type="molecule type" value="Genomic_DNA"/>
</dbReference>
<evidence type="ECO:0000313" key="1">
    <source>
        <dbReference type="EMBL" id="RAH44617.1"/>
    </source>
</evidence>
<keyword evidence="2" id="KW-1185">Reference proteome</keyword>
<gene>
    <name evidence="1" type="ORF">BO95DRAFT_454131</name>
</gene>
<name>A0ACD1G615_9EURO</name>
<evidence type="ECO:0000313" key="2">
    <source>
        <dbReference type="Proteomes" id="UP000249057"/>
    </source>
</evidence>
<reference evidence="1" key="1">
    <citation type="submission" date="2018-02" db="EMBL/GenBank/DDBJ databases">
        <title>The genomes of Aspergillus section Nigri reveals drivers in fungal speciation.</title>
        <authorList>
            <consortium name="DOE Joint Genome Institute"/>
            <person name="Vesth T.C."/>
            <person name="Nybo J."/>
            <person name="Theobald S."/>
            <person name="Brandl J."/>
            <person name="Frisvad J.C."/>
            <person name="Nielsen K.F."/>
            <person name="Lyhne E.K."/>
            <person name="Kogle M.E."/>
            <person name="Kuo A."/>
            <person name="Riley R."/>
            <person name="Clum A."/>
            <person name="Nolan M."/>
            <person name="Lipzen A."/>
            <person name="Salamov A."/>
            <person name="Henrissat B."/>
            <person name="Wiebenga A."/>
            <person name="De vries R.P."/>
            <person name="Grigoriev I.V."/>
            <person name="Mortensen U.H."/>
            <person name="Andersen M.R."/>
            <person name="Baker S.E."/>
        </authorList>
    </citation>
    <scope>NUCLEOTIDE SEQUENCE</scope>
    <source>
        <strain evidence="1">CBS 621.78</strain>
    </source>
</reference>
<proteinExistence type="predicted"/>
<organism evidence="1 2">
    <name type="scientific">Aspergillus brunneoviolaceus CBS 621.78</name>
    <dbReference type="NCBI Taxonomy" id="1450534"/>
    <lineage>
        <taxon>Eukaryota</taxon>
        <taxon>Fungi</taxon>
        <taxon>Dikarya</taxon>
        <taxon>Ascomycota</taxon>
        <taxon>Pezizomycotina</taxon>
        <taxon>Eurotiomycetes</taxon>
        <taxon>Eurotiomycetidae</taxon>
        <taxon>Eurotiales</taxon>
        <taxon>Aspergillaceae</taxon>
        <taxon>Aspergillus</taxon>
        <taxon>Aspergillus subgen. Circumdati</taxon>
    </lineage>
</organism>
<sequence length="437" mass="47775">MRTSLLPTSLLAAFGYDYIVVGGGPSGIIMAERLAEANKKVLLLERSVTGFSFDVGNIDYVGGYLCSDTEGTAACILGGGVSVNYMVFVHPPDHVQAEAERLYLRNPGSSLPSADSQRYDQVLYIILANFFSRLGWRSMDISAQRNEKHGLEPPRLEHQGYKPAGPLRTYLPQALQRDNFSLRMNAKVTRVVRDGSRATGVELIFPDRNNTTEIIPLAPRGRVVLSAGALSSPRILFNSSIGPSAQIETARRSGVAVPPTKDWIHLLRWGALTQGKHRLVLFTSNVASDGIARYYQGSQSPTAEGVMTITAYITHGLTSTGVYSYLQTAGDARRLPYAITALRTGLELQEYTNTSAILSSLTAEIHYAGTTRMGLDNSRYPNGTAVVDMNTKVYRMDNLYIVHSGFHPDLASVNNQAYIMVGAENAVQRILSHPDDE</sequence>
<protein>
    <submittedName>
        <fullName evidence="1">FAD/NAD(P)-binding domain-containing protein</fullName>
    </submittedName>
</protein>